<dbReference type="PANTHER" id="PTHR30041:SF8">
    <property type="entry name" value="PROTEIN YFFB"/>
    <property type="match status" value="1"/>
</dbReference>
<dbReference type="EMBL" id="SRKY01000003">
    <property type="protein sequence ID" value="THH35775.1"/>
    <property type="molecule type" value="Genomic_DNA"/>
</dbReference>
<protein>
    <submittedName>
        <fullName evidence="3">Arsenate reductase</fullName>
    </submittedName>
</protein>
<proteinExistence type="inferred from homology"/>
<comment type="caution">
    <text evidence="3">The sequence shown here is derived from an EMBL/GenBank/DDBJ whole genome shotgun (WGS) entry which is preliminary data.</text>
</comment>
<dbReference type="PANTHER" id="PTHR30041">
    <property type="entry name" value="ARSENATE REDUCTASE"/>
    <property type="match status" value="1"/>
</dbReference>
<dbReference type="OrthoDB" id="9803749at2"/>
<name>A0A4S4NAS7_9RHOB</name>
<evidence type="ECO:0000256" key="1">
    <source>
        <dbReference type="ARBA" id="ARBA00007198"/>
    </source>
</evidence>
<evidence type="ECO:0000256" key="2">
    <source>
        <dbReference type="PROSITE-ProRule" id="PRU01282"/>
    </source>
</evidence>
<keyword evidence="4" id="KW-1185">Reference proteome</keyword>
<dbReference type="Proteomes" id="UP000306602">
    <property type="component" value="Unassembled WGS sequence"/>
</dbReference>
<dbReference type="PROSITE" id="PS51353">
    <property type="entry name" value="ARSC"/>
    <property type="match status" value="1"/>
</dbReference>
<evidence type="ECO:0000313" key="3">
    <source>
        <dbReference type="EMBL" id="THH35775.1"/>
    </source>
</evidence>
<comment type="similarity">
    <text evidence="1 2">Belongs to the ArsC family.</text>
</comment>
<sequence>MQIFGLKTCDTCRKARKALPEAEFVDVREVPLPDAVLASALDRFGTDLVNTRSTTWRGMSDEDRAMAPDAQLRAFPALMKRPLIQAGDQMYLGWTKDVQAALVL</sequence>
<dbReference type="RefSeq" id="WP_136463245.1">
    <property type="nucleotide sequence ID" value="NZ_SRKY01000003.1"/>
</dbReference>
<dbReference type="AlphaFoldDB" id="A0A4S4NAS7"/>
<dbReference type="InterPro" id="IPR036249">
    <property type="entry name" value="Thioredoxin-like_sf"/>
</dbReference>
<evidence type="ECO:0000313" key="4">
    <source>
        <dbReference type="Proteomes" id="UP000306602"/>
    </source>
</evidence>
<organism evidence="3 4">
    <name type="scientific">Aliishimia ponticola</name>
    <dbReference type="NCBI Taxonomy" id="2499833"/>
    <lineage>
        <taxon>Bacteria</taxon>
        <taxon>Pseudomonadati</taxon>
        <taxon>Pseudomonadota</taxon>
        <taxon>Alphaproteobacteria</taxon>
        <taxon>Rhodobacterales</taxon>
        <taxon>Paracoccaceae</taxon>
        <taxon>Aliishimia</taxon>
    </lineage>
</organism>
<dbReference type="InterPro" id="IPR006660">
    <property type="entry name" value="Arsenate_reductase-like"/>
</dbReference>
<dbReference type="Pfam" id="PF03960">
    <property type="entry name" value="ArsC"/>
    <property type="match status" value="1"/>
</dbReference>
<dbReference type="Gene3D" id="3.40.30.10">
    <property type="entry name" value="Glutaredoxin"/>
    <property type="match status" value="1"/>
</dbReference>
<accession>A0A4S4NAS7</accession>
<reference evidence="3 4" key="1">
    <citation type="submission" date="2019-04" db="EMBL/GenBank/DDBJ databases">
        <title>Shimia ponticola sp. nov., isolated from seawater.</title>
        <authorList>
            <person name="Kim Y.-O."/>
            <person name="Yoon J.-H."/>
        </authorList>
    </citation>
    <scope>NUCLEOTIDE SEQUENCE [LARGE SCALE GENOMIC DNA]</scope>
    <source>
        <strain evidence="3 4">MYP11</strain>
    </source>
</reference>
<dbReference type="SUPFAM" id="SSF52833">
    <property type="entry name" value="Thioredoxin-like"/>
    <property type="match status" value="1"/>
</dbReference>
<gene>
    <name evidence="3" type="ORF">E4Z66_11860</name>
</gene>